<proteinExistence type="predicted"/>
<dbReference type="Pfam" id="PF15892">
    <property type="entry name" value="BNR_4"/>
    <property type="match status" value="1"/>
</dbReference>
<dbReference type="Proteomes" id="UP000319143">
    <property type="component" value="Unassembled WGS sequence"/>
</dbReference>
<dbReference type="OrthoDB" id="223410at2"/>
<organism evidence="2 3">
    <name type="scientific">Novipirellula artificiosorum</name>
    <dbReference type="NCBI Taxonomy" id="2528016"/>
    <lineage>
        <taxon>Bacteria</taxon>
        <taxon>Pseudomonadati</taxon>
        <taxon>Planctomycetota</taxon>
        <taxon>Planctomycetia</taxon>
        <taxon>Pirellulales</taxon>
        <taxon>Pirellulaceae</taxon>
        <taxon>Novipirellula</taxon>
    </lineage>
</organism>
<feature type="signal peptide" evidence="1">
    <location>
        <begin position="1"/>
        <end position="25"/>
    </location>
</feature>
<gene>
    <name evidence="2" type="ORF">Poly41_42690</name>
</gene>
<protein>
    <recommendedName>
        <fullName evidence="4">BNR repeat-containing family member</fullName>
    </recommendedName>
</protein>
<evidence type="ECO:0008006" key="4">
    <source>
        <dbReference type="Google" id="ProtNLM"/>
    </source>
</evidence>
<evidence type="ECO:0000256" key="1">
    <source>
        <dbReference type="SAM" id="SignalP"/>
    </source>
</evidence>
<sequence precursor="true">MPYPLTARFLAFGCSLLLLVSSSGAGESLSAQYRIAEKVAIDQVPSWVRVGFCLLTNENQQYVAYYNEHHEMIVASRALDSTQWQSITLPSKIGWDSHNYITMAIDSTGHLHLSGNMHCVPLVYFRSEKPGDITTMMPQAMTGNDEQKCTYPHFLSDSDGNLLFNYRSGGSGNGRRFYNRYDVDSKSWSRFLDTPLFEGEGMRNAYPLGPVKGPDGWFHVVWVWRDTPDCATNHDLSHARSRDLRRWETADGDPITLPMTLGQSELIVDPVPPGGGIINSGLNFSFDPNNRPMITYHRRDESEHMQIYIARFENGAWHRHVITRWNEEIPFGGRGAMPFIGIRATAPKLVEPGVLAVRYWHRDHGTGNLFLDADSLLPIDRPVSIHATYPEPMQQPTIEFEGISVQLAGDSGRSPDPNTKFILRWETLGANHDKPHTPPLPPASVLEVVKMVKSP</sequence>
<feature type="chain" id="PRO_5022954940" description="BNR repeat-containing family member" evidence="1">
    <location>
        <begin position="26"/>
        <end position="455"/>
    </location>
</feature>
<dbReference type="EMBL" id="SJPV01000007">
    <property type="protein sequence ID" value="TWU35125.1"/>
    <property type="molecule type" value="Genomic_DNA"/>
</dbReference>
<keyword evidence="3" id="KW-1185">Reference proteome</keyword>
<name>A0A5C6DG11_9BACT</name>
<keyword evidence="1" id="KW-0732">Signal</keyword>
<evidence type="ECO:0000313" key="3">
    <source>
        <dbReference type="Proteomes" id="UP000319143"/>
    </source>
</evidence>
<comment type="caution">
    <text evidence="2">The sequence shown here is derived from an EMBL/GenBank/DDBJ whole genome shotgun (WGS) entry which is preliminary data.</text>
</comment>
<reference evidence="2 3" key="1">
    <citation type="submission" date="2019-02" db="EMBL/GenBank/DDBJ databases">
        <title>Deep-cultivation of Planctomycetes and their phenomic and genomic characterization uncovers novel biology.</title>
        <authorList>
            <person name="Wiegand S."/>
            <person name="Jogler M."/>
            <person name="Boedeker C."/>
            <person name="Pinto D."/>
            <person name="Vollmers J."/>
            <person name="Rivas-Marin E."/>
            <person name="Kohn T."/>
            <person name="Peeters S.H."/>
            <person name="Heuer A."/>
            <person name="Rast P."/>
            <person name="Oberbeckmann S."/>
            <person name="Bunk B."/>
            <person name="Jeske O."/>
            <person name="Meyerdierks A."/>
            <person name="Storesund J.E."/>
            <person name="Kallscheuer N."/>
            <person name="Luecker S."/>
            <person name="Lage O.M."/>
            <person name="Pohl T."/>
            <person name="Merkel B.J."/>
            <person name="Hornburger P."/>
            <person name="Mueller R.-W."/>
            <person name="Bruemmer F."/>
            <person name="Labrenz M."/>
            <person name="Spormann A.M."/>
            <person name="Op Den Camp H."/>
            <person name="Overmann J."/>
            <person name="Amann R."/>
            <person name="Jetten M.S.M."/>
            <person name="Mascher T."/>
            <person name="Medema M.H."/>
            <person name="Devos D.P."/>
            <person name="Kaster A.-K."/>
            <person name="Ovreas L."/>
            <person name="Rohde M."/>
            <person name="Galperin M.Y."/>
            <person name="Jogler C."/>
        </authorList>
    </citation>
    <scope>NUCLEOTIDE SEQUENCE [LARGE SCALE GENOMIC DNA]</scope>
    <source>
        <strain evidence="2 3">Poly41</strain>
    </source>
</reference>
<dbReference type="AlphaFoldDB" id="A0A5C6DG11"/>
<evidence type="ECO:0000313" key="2">
    <source>
        <dbReference type="EMBL" id="TWU35125.1"/>
    </source>
</evidence>
<dbReference type="RefSeq" id="WP_146528524.1">
    <property type="nucleotide sequence ID" value="NZ_SJPV01000007.1"/>
</dbReference>
<accession>A0A5C6DG11</accession>